<evidence type="ECO:0000313" key="3">
    <source>
        <dbReference type="Proteomes" id="UP000051952"/>
    </source>
</evidence>
<reference evidence="3" key="1">
    <citation type="submission" date="2015-09" db="EMBL/GenBank/DDBJ databases">
        <authorList>
            <consortium name="Pathogen Informatics"/>
        </authorList>
    </citation>
    <scope>NUCLEOTIDE SEQUENCE [LARGE SCALE GENOMIC DNA]</scope>
    <source>
        <strain evidence="3">Lake Konstanz</strain>
    </source>
</reference>
<organism evidence="2 3">
    <name type="scientific">Bodo saltans</name>
    <name type="common">Flagellated protozoan</name>
    <dbReference type="NCBI Taxonomy" id="75058"/>
    <lineage>
        <taxon>Eukaryota</taxon>
        <taxon>Discoba</taxon>
        <taxon>Euglenozoa</taxon>
        <taxon>Kinetoplastea</taxon>
        <taxon>Metakinetoplastina</taxon>
        <taxon>Eubodonida</taxon>
        <taxon>Bodonidae</taxon>
        <taxon>Bodo</taxon>
    </lineage>
</organism>
<proteinExistence type="predicted"/>
<dbReference type="EMBL" id="CYKH01001529">
    <property type="protein sequence ID" value="CUG87495.1"/>
    <property type="molecule type" value="Genomic_DNA"/>
</dbReference>
<name>A0A0S4J7W5_BODSA</name>
<dbReference type="VEuPathDB" id="TriTrypDB:BSAL_10410"/>
<keyword evidence="3" id="KW-1185">Reference proteome</keyword>
<feature type="compositionally biased region" description="Low complexity" evidence="1">
    <location>
        <begin position="48"/>
        <end position="81"/>
    </location>
</feature>
<dbReference type="AlphaFoldDB" id="A0A0S4J7W5"/>
<accession>A0A0S4J7W5</accession>
<dbReference type="Proteomes" id="UP000051952">
    <property type="component" value="Unassembled WGS sequence"/>
</dbReference>
<sequence>MGSSCSTLTCCVALEHDDDGMPKKYVLHRTPSAITRRQERSAKRQQKRAAAAAAAAKQLKGKPSPMSKSCSTSSSMMAGLSNDSSIR</sequence>
<evidence type="ECO:0000256" key="1">
    <source>
        <dbReference type="SAM" id="MobiDB-lite"/>
    </source>
</evidence>
<feature type="region of interest" description="Disordered" evidence="1">
    <location>
        <begin position="30"/>
        <end position="87"/>
    </location>
</feature>
<gene>
    <name evidence="2" type="ORF">BSAL_10410</name>
</gene>
<protein>
    <submittedName>
        <fullName evidence="2">Uncharacterized protein</fullName>
    </submittedName>
</protein>
<evidence type="ECO:0000313" key="2">
    <source>
        <dbReference type="EMBL" id="CUG87495.1"/>
    </source>
</evidence>